<dbReference type="Proteomes" id="UP000069850">
    <property type="component" value="Chromosome 1"/>
</dbReference>
<dbReference type="InterPro" id="IPR010044">
    <property type="entry name" value="MTAP"/>
</dbReference>
<proteinExistence type="predicted"/>
<dbReference type="AlphaFoldDB" id="A0A0X3BKD4"/>
<dbReference type="CDD" id="cd09010">
    <property type="entry name" value="MTAP_SsMTAPII_like_MTIP"/>
    <property type="match status" value="1"/>
</dbReference>
<feature type="domain" description="Nucleoside phosphorylase" evidence="3">
    <location>
        <begin position="5"/>
        <end position="223"/>
    </location>
</feature>
<dbReference type="GO" id="GO:0009116">
    <property type="term" value="P:nucleoside metabolic process"/>
    <property type="evidence" value="ECO:0007669"/>
    <property type="project" value="InterPro"/>
</dbReference>
<dbReference type="GO" id="GO:0019509">
    <property type="term" value="P:L-methionine salvage from methylthioadenosine"/>
    <property type="evidence" value="ECO:0007669"/>
    <property type="project" value="TreeGrafter"/>
</dbReference>
<dbReference type="PANTHER" id="PTHR42679:SF2">
    <property type="entry name" value="S-METHYL-5'-THIOADENOSINE PHOSPHORYLASE"/>
    <property type="match status" value="1"/>
</dbReference>
<dbReference type="KEGG" id="mema:MMAB1_1393"/>
<dbReference type="GO" id="GO:0017061">
    <property type="term" value="F:S-methyl-5-thioadenosine phosphorylase activity"/>
    <property type="evidence" value="ECO:0007669"/>
    <property type="project" value="UniProtKB-EC"/>
</dbReference>
<evidence type="ECO:0000313" key="4">
    <source>
        <dbReference type="EMBL" id="CVK32606.1"/>
    </source>
</evidence>
<keyword evidence="1 4" id="KW-0328">Glycosyltransferase</keyword>
<dbReference type="GO" id="GO:0005829">
    <property type="term" value="C:cytosol"/>
    <property type="evidence" value="ECO:0007669"/>
    <property type="project" value="TreeGrafter"/>
</dbReference>
<dbReference type="PANTHER" id="PTHR42679">
    <property type="entry name" value="S-METHYL-5'-THIOADENOSINE PHOSPHORYLASE"/>
    <property type="match status" value="1"/>
</dbReference>
<evidence type="ECO:0000259" key="3">
    <source>
        <dbReference type="Pfam" id="PF01048"/>
    </source>
</evidence>
<accession>A0A0X3BKD4</accession>
<dbReference type="Pfam" id="PF01048">
    <property type="entry name" value="PNP_UDP_1"/>
    <property type="match status" value="1"/>
</dbReference>
<reference evidence="4 5" key="1">
    <citation type="submission" date="2016-01" db="EMBL/GenBank/DDBJ databases">
        <authorList>
            <person name="Manzoor S."/>
        </authorList>
    </citation>
    <scope>NUCLEOTIDE SEQUENCE [LARGE SCALE GENOMIC DNA]</scope>
    <source>
        <strain evidence="4">Methanoculleus sp MAB1</strain>
    </source>
</reference>
<dbReference type="EMBL" id="LT158599">
    <property type="protein sequence ID" value="CVK32606.1"/>
    <property type="molecule type" value="Genomic_DNA"/>
</dbReference>
<protein>
    <submittedName>
        <fullName evidence="4">5'-deoxy-5'-methylthioadenosine phosphorylase</fullName>
        <ecNumber evidence="4">2.4.2.28</ecNumber>
    </submittedName>
</protein>
<dbReference type="InterPro" id="IPR000845">
    <property type="entry name" value="Nucleoside_phosphorylase_d"/>
</dbReference>
<gene>
    <name evidence="4" type="primary">mtaP</name>
    <name evidence="4" type="ORF">MMAB1_1393</name>
</gene>
<name>A0A0X3BKD4_9EURY</name>
<dbReference type="SUPFAM" id="SSF53167">
    <property type="entry name" value="Purine and uridine phosphorylases"/>
    <property type="match status" value="1"/>
</dbReference>
<evidence type="ECO:0000256" key="2">
    <source>
        <dbReference type="ARBA" id="ARBA00022679"/>
    </source>
</evidence>
<dbReference type="Gene3D" id="3.40.50.1580">
    <property type="entry name" value="Nucleoside phosphorylase domain"/>
    <property type="match status" value="1"/>
</dbReference>
<dbReference type="EC" id="2.4.2.28" evidence="4"/>
<dbReference type="InterPro" id="IPR035994">
    <property type="entry name" value="Nucleoside_phosphorylase_sf"/>
</dbReference>
<evidence type="ECO:0000313" key="5">
    <source>
        <dbReference type="Proteomes" id="UP000069850"/>
    </source>
</evidence>
<sequence length="226" mass="24168">MLLVLGIIGGTSLLFADLPPLAKTTVATPFGKAEVHAGAFALLLRHQHNLPPHRINYRACLAALAILGVDTIVAFGSAGSLKPEIPPGSIVIPNDYLSVTDIPSVHECTIDHIRPELDADLVRTLGELVPEARMGGVYAQTRGPRIETVAEVKALARAADVVGMTVASEATLARELGMRFAAICTVDNYANGLGEETLTYEHILETSRANCRRTEKILTTIVERLA</sequence>
<organism evidence="4 5">
    <name type="scientific">Methanoculleus bourgensis</name>
    <dbReference type="NCBI Taxonomy" id="83986"/>
    <lineage>
        <taxon>Archaea</taxon>
        <taxon>Methanobacteriati</taxon>
        <taxon>Methanobacteriota</taxon>
        <taxon>Stenosarchaea group</taxon>
        <taxon>Methanomicrobia</taxon>
        <taxon>Methanomicrobiales</taxon>
        <taxon>Methanomicrobiaceae</taxon>
        <taxon>Methanoculleus</taxon>
    </lineage>
</organism>
<evidence type="ECO:0000256" key="1">
    <source>
        <dbReference type="ARBA" id="ARBA00022676"/>
    </source>
</evidence>
<keyword evidence="2 4" id="KW-0808">Transferase</keyword>